<proteinExistence type="predicted"/>
<accession>A0A1M6IH06</accession>
<dbReference type="RefSeq" id="WP_073007848.1">
    <property type="nucleotide sequence ID" value="NZ_FQZO01000004.1"/>
</dbReference>
<sequence length="92" mass="10531">MSDLDSLLLEEAKKAIIELDSLNKPLYSTTIFEEISGVPYEPCFSTNNIGFTTFLTTHQKELGIEFISLVNINCQNFNTLTVEWRISNLRKQ</sequence>
<dbReference type="OrthoDB" id="1931347at2"/>
<dbReference type="AlphaFoldDB" id="A0A1M6IH06"/>
<evidence type="ECO:0000313" key="1">
    <source>
        <dbReference type="EMBL" id="SHJ33694.1"/>
    </source>
</evidence>
<protein>
    <submittedName>
        <fullName evidence="1">Uncharacterized protein</fullName>
    </submittedName>
</protein>
<organism evidence="1 2">
    <name type="scientific">Clostridium amylolyticum</name>
    <dbReference type="NCBI Taxonomy" id="1121298"/>
    <lineage>
        <taxon>Bacteria</taxon>
        <taxon>Bacillati</taxon>
        <taxon>Bacillota</taxon>
        <taxon>Clostridia</taxon>
        <taxon>Eubacteriales</taxon>
        <taxon>Clostridiaceae</taxon>
        <taxon>Clostridium</taxon>
    </lineage>
</organism>
<gene>
    <name evidence="1" type="ORF">SAMN05444401_2818</name>
</gene>
<name>A0A1M6IH06_9CLOT</name>
<evidence type="ECO:0000313" key="2">
    <source>
        <dbReference type="Proteomes" id="UP000184080"/>
    </source>
</evidence>
<reference evidence="1 2" key="1">
    <citation type="submission" date="2016-11" db="EMBL/GenBank/DDBJ databases">
        <authorList>
            <person name="Jaros S."/>
            <person name="Januszkiewicz K."/>
            <person name="Wedrychowicz H."/>
        </authorList>
    </citation>
    <scope>NUCLEOTIDE SEQUENCE [LARGE SCALE GENOMIC DNA]</scope>
    <source>
        <strain evidence="1 2">DSM 21864</strain>
    </source>
</reference>
<dbReference type="EMBL" id="FQZO01000004">
    <property type="protein sequence ID" value="SHJ33694.1"/>
    <property type="molecule type" value="Genomic_DNA"/>
</dbReference>
<dbReference type="Proteomes" id="UP000184080">
    <property type="component" value="Unassembled WGS sequence"/>
</dbReference>
<keyword evidence="2" id="KW-1185">Reference proteome</keyword>